<evidence type="ECO:0000313" key="3">
    <source>
        <dbReference type="Proteomes" id="UP000198611"/>
    </source>
</evidence>
<dbReference type="Proteomes" id="UP000198611">
    <property type="component" value="Unassembled WGS sequence"/>
</dbReference>
<feature type="transmembrane region" description="Helical" evidence="1">
    <location>
        <begin position="287"/>
        <end position="307"/>
    </location>
</feature>
<proteinExistence type="predicted"/>
<feature type="transmembrane region" description="Helical" evidence="1">
    <location>
        <begin position="15"/>
        <end position="34"/>
    </location>
</feature>
<sequence length="477" mass="51624">MSDLAYLTLGWIHDYPVSAILVGVVAGLVLLFLARRMAHRLLLSVARQLRGLLRHLAAAVDAARRGLAERNTRVRRALAVDRTEERLARSLNGMEALVEREFGHFPELQRRLNDAIAEQEREYEASSTPPPLPAAWGEATEAVAAVSDRGDGTTADMLARIRQSLERSEDRALRRHRREFRRRQRRLRALLPLWRRVQASLDAVRGRIRTLEERGRHIDGLWHSYQGLLEAGDGMDRQLNLSALVRFFINGGAVAVLVLIAAAHMAVATFPLQEVVGAGNQLGPWSAASVAAAALVGMAILGGALILESARFTRLLPQLDSLEGGGRRSLLVVGVVLVVATALLGAVLGYLHQAVEAEVASLAAEAGGLQPSRPGVAATVIHMLLGLIFPLALAVALLPLEGFVQATRVVAGLLAEALLTLLALALRWLGNALVALARVLTRLYDAVIFLPLWIQGRLNRRRPAPPSGEQIEGSATA</sequence>
<keyword evidence="1" id="KW-1133">Transmembrane helix</keyword>
<dbReference type="RefSeq" id="WP_093428637.1">
    <property type="nucleotide sequence ID" value="NZ_FOMJ01000007.1"/>
</dbReference>
<feature type="transmembrane region" description="Helical" evidence="1">
    <location>
        <begin position="247"/>
        <end position="267"/>
    </location>
</feature>
<keyword evidence="1" id="KW-0472">Membrane</keyword>
<dbReference type="OrthoDB" id="5411175at2"/>
<keyword evidence="3" id="KW-1185">Reference proteome</keyword>
<accession>A0A1I1U1J5</accession>
<feature type="transmembrane region" description="Helical" evidence="1">
    <location>
        <begin position="328"/>
        <end position="351"/>
    </location>
</feature>
<evidence type="ECO:0000313" key="2">
    <source>
        <dbReference type="EMBL" id="SFD64741.1"/>
    </source>
</evidence>
<feature type="transmembrane region" description="Helical" evidence="1">
    <location>
        <begin position="376"/>
        <end position="398"/>
    </location>
</feature>
<keyword evidence="1" id="KW-0812">Transmembrane</keyword>
<name>A0A1I1U1J5_9GAMM</name>
<evidence type="ECO:0000256" key="1">
    <source>
        <dbReference type="SAM" id="Phobius"/>
    </source>
</evidence>
<feature type="transmembrane region" description="Helical" evidence="1">
    <location>
        <begin position="410"/>
        <end position="429"/>
    </location>
</feature>
<reference evidence="2 3" key="1">
    <citation type="submission" date="2016-10" db="EMBL/GenBank/DDBJ databases">
        <authorList>
            <person name="de Groot N.N."/>
        </authorList>
    </citation>
    <scope>NUCLEOTIDE SEQUENCE [LARGE SCALE GENOMIC DNA]</scope>
    <source>
        <strain evidence="2 3">HL3</strain>
    </source>
</reference>
<gene>
    <name evidence="2" type="ORF">SAMN05660831_01998</name>
</gene>
<protein>
    <submittedName>
        <fullName evidence="2">Uncharacterized protein</fullName>
    </submittedName>
</protein>
<feature type="transmembrane region" description="Helical" evidence="1">
    <location>
        <begin position="435"/>
        <end position="454"/>
    </location>
</feature>
<dbReference type="STRING" id="1123397.SAMN05660831_01998"/>
<dbReference type="EMBL" id="FOMJ01000007">
    <property type="protein sequence ID" value="SFD64741.1"/>
    <property type="molecule type" value="Genomic_DNA"/>
</dbReference>
<organism evidence="2 3">
    <name type="scientific">Thiohalospira halophila DSM 15071</name>
    <dbReference type="NCBI Taxonomy" id="1123397"/>
    <lineage>
        <taxon>Bacteria</taxon>
        <taxon>Pseudomonadati</taxon>
        <taxon>Pseudomonadota</taxon>
        <taxon>Gammaproteobacteria</taxon>
        <taxon>Thiohalospirales</taxon>
        <taxon>Thiohalospiraceae</taxon>
        <taxon>Thiohalospira</taxon>
    </lineage>
</organism>
<dbReference type="AlphaFoldDB" id="A0A1I1U1J5"/>